<dbReference type="Proteomes" id="UP000027059">
    <property type="component" value="Chromosome"/>
</dbReference>
<keyword evidence="4" id="KW-0411">Iron-sulfur</keyword>
<reference evidence="6 7" key="2">
    <citation type="journal article" date="2015" name="Biomed. Res. Int.">
        <title>Effects of Arsenite Resistance on the Growth and Functional Gene Expression of Leptospirillum ferriphilum and Acidithiobacillus thiooxidans in Pure Culture and Coculture.</title>
        <authorList>
            <person name="Jiang H."/>
            <person name="Liang Y."/>
            <person name="Yin H."/>
            <person name="Xiao Y."/>
            <person name="Guo X."/>
            <person name="Xu Y."/>
            <person name="Hu Q."/>
            <person name="Liu H."/>
            <person name="Liu X."/>
        </authorList>
    </citation>
    <scope>NUCLEOTIDE SEQUENCE [LARGE SCALE GENOMIC DNA]</scope>
    <source>
        <strain evidence="6 7">YSK</strain>
    </source>
</reference>
<dbReference type="KEGG" id="lfp:Y981_00305"/>
<evidence type="ECO:0000313" key="6">
    <source>
        <dbReference type="EMBL" id="AIA29825.1"/>
    </source>
</evidence>
<dbReference type="Pfam" id="PF09360">
    <property type="entry name" value="zf-CDGSH"/>
    <property type="match status" value="1"/>
</dbReference>
<evidence type="ECO:0000256" key="1">
    <source>
        <dbReference type="ARBA" id="ARBA00022714"/>
    </source>
</evidence>
<keyword evidence="2" id="KW-0479">Metal-binding</keyword>
<proteinExistence type="predicted"/>
<evidence type="ECO:0000256" key="3">
    <source>
        <dbReference type="ARBA" id="ARBA00023004"/>
    </source>
</evidence>
<dbReference type="OrthoDB" id="9800162at2"/>
<organism evidence="6 7">
    <name type="scientific">Leptospirillum ferriphilum YSK</name>
    <dbReference type="NCBI Taxonomy" id="1441628"/>
    <lineage>
        <taxon>Bacteria</taxon>
        <taxon>Pseudomonadati</taxon>
        <taxon>Nitrospirota</taxon>
        <taxon>Nitrospiria</taxon>
        <taxon>Nitrospirales</taxon>
        <taxon>Nitrospiraceae</taxon>
        <taxon>Leptospirillum</taxon>
    </lineage>
</organism>
<dbReference type="Gene3D" id="3.40.5.90">
    <property type="entry name" value="CDGSH iron-sulfur domain, mitoNEET-type"/>
    <property type="match status" value="1"/>
</dbReference>
<dbReference type="SMART" id="SM00704">
    <property type="entry name" value="ZnF_CDGSH"/>
    <property type="match status" value="1"/>
</dbReference>
<dbReference type="AlphaFoldDB" id="A0A059XS29"/>
<dbReference type="GO" id="GO:0046872">
    <property type="term" value="F:metal ion binding"/>
    <property type="evidence" value="ECO:0007669"/>
    <property type="project" value="UniProtKB-KW"/>
</dbReference>
<accession>A0A059XS29</accession>
<reference evidence="7" key="1">
    <citation type="submission" date="2014-02" db="EMBL/GenBank/DDBJ databases">
        <title>Complete genome sequence and comparative genomic analysis of the nitrogen-fixing bacterium Leptospirillum ferriphilum YSK.</title>
        <authorList>
            <person name="Guo X."/>
            <person name="Yin H."/>
            <person name="Liang Y."/>
            <person name="Hu Q."/>
            <person name="Ma L."/>
            <person name="Xiao Y."/>
            <person name="Zhang X."/>
            <person name="Qiu G."/>
            <person name="Liu X."/>
        </authorList>
    </citation>
    <scope>NUCLEOTIDE SEQUENCE [LARGE SCALE GENOMIC DNA]</scope>
    <source>
        <strain evidence="7">YSK</strain>
    </source>
</reference>
<keyword evidence="7" id="KW-1185">Reference proteome</keyword>
<dbReference type="GO" id="GO:0005737">
    <property type="term" value="C:cytoplasm"/>
    <property type="evidence" value="ECO:0007669"/>
    <property type="project" value="UniProtKB-ARBA"/>
</dbReference>
<evidence type="ECO:0000259" key="5">
    <source>
        <dbReference type="SMART" id="SM00704"/>
    </source>
</evidence>
<dbReference type="EMBL" id="CP007243">
    <property type="protein sequence ID" value="AIA29825.1"/>
    <property type="molecule type" value="Genomic_DNA"/>
</dbReference>
<keyword evidence="3" id="KW-0408">Iron</keyword>
<evidence type="ECO:0000256" key="4">
    <source>
        <dbReference type="ARBA" id="ARBA00023014"/>
    </source>
</evidence>
<evidence type="ECO:0000256" key="2">
    <source>
        <dbReference type="ARBA" id="ARBA00022723"/>
    </source>
</evidence>
<dbReference type="InterPro" id="IPR042216">
    <property type="entry name" value="MitoNEET_CISD"/>
</dbReference>
<dbReference type="HOGENOM" id="CLU_173940_2_2_0"/>
<gene>
    <name evidence="6" type="ORF">Y981_00305</name>
</gene>
<dbReference type="GO" id="GO:0051537">
    <property type="term" value="F:2 iron, 2 sulfur cluster binding"/>
    <property type="evidence" value="ECO:0007669"/>
    <property type="project" value="UniProtKB-KW"/>
</dbReference>
<evidence type="ECO:0000313" key="7">
    <source>
        <dbReference type="Proteomes" id="UP000027059"/>
    </source>
</evidence>
<name>A0A059XS29_9BACT</name>
<dbReference type="InterPro" id="IPR018967">
    <property type="entry name" value="FeS-contain_CDGSH-typ"/>
</dbReference>
<sequence>MNRKILCLKDGPYEVRGPVRIEDADGNVTETEGMAHHLCRCGASQIKPFCDGSHETVGFVSE</sequence>
<feature type="domain" description="Iron-binding zinc finger CDGSH type" evidence="5">
    <location>
        <begin position="16"/>
        <end position="60"/>
    </location>
</feature>
<dbReference type="RefSeq" id="WP_023524489.1">
    <property type="nucleotide sequence ID" value="NZ_CP007243.1"/>
</dbReference>
<protein>
    <submittedName>
        <fullName evidence="6">Iron-binding protein</fullName>
    </submittedName>
</protein>
<keyword evidence="1" id="KW-0001">2Fe-2S</keyword>